<keyword evidence="2" id="KW-1185">Reference proteome</keyword>
<dbReference type="EMBL" id="UYYB01115427">
    <property type="protein sequence ID" value="VDM81974.1"/>
    <property type="molecule type" value="Genomic_DNA"/>
</dbReference>
<gene>
    <name evidence="1" type="ORF">SVUK_LOCUS16972</name>
</gene>
<dbReference type="Proteomes" id="UP000270094">
    <property type="component" value="Unassembled WGS sequence"/>
</dbReference>
<sequence length="68" mass="7705">MGRAMARWRHTYDVSARTTLTHTGAFRWHATDRQLEAAQRVNIGINRRPTPQTTTTTLGHKRIGCVCA</sequence>
<reference evidence="1 2" key="1">
    <citation type="submission" date="2018-11" db="EMBL/GenBank/DDBJ databases">
        <authorList>
            <consortium name="Pathogen Informatics"/>
        </authorList>
    </citation>
    <scope>NUCLEOTIDE SEQUENCE [LARGE SCALE GENOMIC DNA]</scope>
</reference>
<evidence type="ECO:0000313" key="2">
    <source>
        <dbReference type="Proteomes" id="UP000270094"/>
    </source>
</evidence>
<protein>
    <submittedName>
        <fullName evidence="1">Uncharacterized protein</fullName>
    </submittedName>
</protein>
<organism evidence="1 2">
    <name type="scientific">Strongylus vulgaris</name>
    <name type="common">Blood worm</name>
    <dbReference type="NCBI Taxonomy" id="40348"/>
    <lineage>
        <taxon>Eukaryota</taxon>
        <taxon>Metazoa</taxon>
        <taxon>Ecdysozoa</taxon>
        <taxon>Nematoda</taxon>
        <taxon>Chromadorea</taxon>
        <taxon>Rhabditida</taxon>
        <taxon>Rhabditina</taxon>
        <taxon>Rhabditomorpha</taxon>
        <taxon>Strongyloidea</taxon>
        <taxon>Strongylidae</taxon>
        <taxon>Strongylus</taxon>
    </lineage>
</organism>
<proteinExistence type="predicted"/>
<accession>A0A3P7JT24</accession>
<name>A0A3P7JT24_STRVU</name>
<dbReference type="AlphaFoldDB" id="A0A3P7JT24"/>
<evidence type="ECO:0000313" key="1">
    <source>
        <dbReference type="EMBL" id="VDM81974.1"/>
    </source>
</evidence>